<keyword evidence="14" id="KW-1185">Reference proteome</keyword>
<name>A0A914XQX0_9BILA</name>
<dbReference type="Proteomes" id="UP000887566">
    <property type="component" value="Unplaced"/>
</dbReference>
<evidence type="ECO:0000313" key="14">
    <source>
        <dbReference type="Proteomes" id="UP000887566"/>
    </source>
</evidence>
<dbReference type="GO" id="GO:0005743">
    <property type="term" value="C:mitochondrial inner membrane"/>
    <property type="evidence" value="ECO:0007669"/>
    <property type="project" value="UniProtKB-SubCell"/>
</dbReference>
<dbReference type="PANTHER" id="PTHR45758:SF20">
    <property type="entry name" value="MITOFERRIN-2"/>
    <property type="match status" value="1"/>
</dbReference>
<reference evidence="15" key="1">
    <citation type="submission" date="2022-11" db="UniProtKB">
        <authorList>
            <consortium name="WormBaseParasite"/>
        </authorList>
    </citation>
    <scope>IDENTIFICATION</scope>
</reference>
<sequence length="110" mass="12200">MLKNNRKVCCWHSLAGGVAAALTTPLDVIKTVLNTQQAPEMDGNNRVLLKGSTSRYYGLRDAVRSVRASRGFGGFFCGLQARIVFQVPATAISWSVYELFKYILSWERGV</sequence>
<dbReference type="WBParaSite" id="PSAMB.scaffold9647size4760.g32618.t1">
    <property type="protein sequence ID" value="PSAMB.scaffold9647size4760.g32618.t1"/>
    <property type="gene ID" value="PSAMB.scaffold9647size4760.g32618"/>
</dbReference>
<keyword evidence="8" id="KW-0408">Iron</keyword>
<evidence type="ECO:0000256" key="9">
    <source>
        <dbReference type="ARBA" id="ARBA00023065"/>
    </source>
</evidence>
<evidence type="ECO:0000256" key="6">
    <source>
        <dbReference type="ARBA" id="ARBA00022792"/>
    </source>
</evidence>
<keyword evidence="7" id="KW-1133">Transmembrane helix</keyword>
<evidence type="ECO:0000256" key="13">
    <source>
        <dbReference type="RuleBase" id="RU000488"/>
    </source>
</evidence>
<keyword evidence="4" id="KW-0410">Iron transport</keyword>
<evidence type="ECO:0000256" key="11">
    <source>
        <dbReference type="ARBA" id="ARBA00023136"/>
    </source>
</evidence>
<dbReference type="InterPro" id="IPR023395">
    <property type="entry name" value="MCP_dom_sf"/>
</dbReference>
<keyword evidence="6" id="KW-0999">Mitochondrion inner membrane</keyword>
<protein>
    <submittedName>
        <fullName evidence="15">Uncharacterized protein</fullName>
    </submittedName>
</protein>
<evidence type="ECO:0000256" key="2">
    <source>
        <dbReference type="ARBA" id="ARBA00006375"/>
    </source>
</evidence>
<keyword evidence="5 12" id="KW-0812">Transmembrane</keyword>
<comment type="subcellular location">
    <subcellularLocation>
        <location evidence="1">Mitochondrion inner membrane</location>
        <topology evidence="1">Multi-pass membrane protein</topology>
    </subcellularLocation>
</comment>
<dbReference type="SUPFAM" id="SSF103506">
    <property type="entry name" value="Mitochondrial carrier"/>
    <property type="match status" value="1"/>
</dbReference>
<dbReference type="GO" id="GO:0015093">
    <property type="term" value="F:ferrous iron transmembrane transporter activity"/>
    <property type="evidence" value="ECO:0007669"/>
    <property type="project" value="TreeGrafter"/>
</dbReference>
<evidence type="ECO:0000256" key="7">
    <source>
        <dbReference type="ARBA" id="ARBA00022989"/>
    </source>
</evidence>
<keyword evidence="9" id="KW-0406">Ion transport</keyword>
<evidence type="ECO:0000256" key="12">
    <source>
        <dbReference type="PROSITE-ProRule" id="PRU00282"/>
    </source>
</evidence>
<dbReference type="PANTHER" id="PTHR45758">
    <property type="entry name" value="MITOFERRIN-1-RELATED"/>
    <property type="match status" value="1"/>
</dbReference>
<accession>A0A914XQX0</accession>
<proteinExistence type="inferred from homology"/>
<organism evidence="14 15">
    <name type="scientific">Plectus sambesii</name>
    <dbReference type="NCBI Taxonomy" id="2011161"/>
    <lineage>
        <taxon>Eukaryota</taxon>
        <taxon>Metazoa</taxon>
        <taxon>Ecdysozoa</taxon>
        <taxon>Nematoda</taxon>
        <taxon>Chromadorea</taxon>
        <taxon>Plectida</taxon>
        <taxon>Plectina</taxon>
        <taxon>Plectoidea</taxon>
        <taxon>Plectidae</taxon>
        <taxon>Plectus</taxon>
    </lineage>
</organism>
<evidence type="ECO:0000256" key="1">
    <source>
        <dbReference type="ARBA" id="ARBA00004448"/>
    </source>
</evidence>
<feature type="repeat" description="Solcar" evidence="12">
    <location>
        <begin position="7"/>
        <end position="103"/>
    </location>
</feature>
<evidence type="ECO:0000256" key="5">
    <source>
        <dbReference type="ARBA" id="ARBA00022692"/>
    </source>
</evidence>
<dbReference type="Gene3D" id="1.50.40.10">
    <property type="entry name" value="Mitochondrial carrier domain"/>
    <property type="match status" value="1"/>
</dbReference>
<dbReference type="PROSITE" id="PS50920">
    <property type="entry name" value="SOLCAR"/>
    <property type="match status" value="1"/>
</dbReference>
<evidence type="ECO:0000256" key="4">
    <source>
        <dbReference type="ARBA" id="ARBA00022496"/>
    </source>
</evidence>
<comment type="similarity">
    <text evidence="2 13">Belongs to the mitochondrial carrier (TC 2.A.29) family.</text>
</comment>
<evidence type="ECO:0000256" key="3">
    <source>
        <dbReference type="ARBA" id="ARBA00022448"/>
    </source>
</evidence>
<evidence type="ECO:0000256" key="8">
    <source>
        <dbReference type="ARBA" id="ARBA00023004"/>
    </source>
</evidence>
<dbReference type="InterPro" id="IPR018108">
    <property type="entry name" value="MCP_transmembrane"/>
</dbReference>
<evidence type="ECO:0000256" key="10">
    <source>
        <dbReference type="ARBA" id="ARBA00023128"/>
    </source>
</evidence>
<keyword evidence="3 13" id="KW-0813">Transport</keyword>
<dbReference type="Pfam" id="PF00153">
    <property type="entry name" value="Mito_carr"/>
    <property type="match status" value="1"/>
</dbReference>
<dbReference type="AlphaFoldDB" id="A0A914XQX0"/>
<dbReference type="GO" id="GO:0048250">
    <property type="term" value="P:iron import into the mitochondrion"/>
    <property type="evidence" value="ECO:0007669"/>
    <property type="project" value="TreeGrafter"/>
</dbReference>
<keyword evidence="11 12" id="KW-0472">Membrane</keyword>
<evidence type="ECO:0000313" key="15">
    <source>
        <dbReference type="WBParaSite" id="PSAMB.scaffold9647size4760.g32618.t1"/>
    </source>
</evidence>
<keyword evidence="10" id="KW-0496">Mitochondrion</keyword>